<evidence type="ECO:0000313" key="3">
    <source>
        <dbReference type="EMBL" id="RYJ60849.1"/>
    </source>
</evidence>
<dbReference type="Pfam" id="PF13519">
    <property type="entry name" value="VWA_2"/>
    <property type="match status" value="1"/>
</dbReference>
<dbReference type="PANTHER" id="PTHR10579:SF43">
    <property type="entry name" value="ZINC FINGER (C3HC4-TYPE RING FINGER) FAMILY PROTEIN"/>
    <property type="match status" value="1"/>
</dbReference>
<sequence length="416" mass="46122">MQRVTRESATYPQQALSALETKVELIRKHFPPSIASLYATPRTGADGSLQWWTELAGQPHLYAELSADQQCRLLEKYHQRQHAISRLADELQSRGKGDTSASLLSLIGAPDLANLYSLNDEPLVVRWGLPPPPPAPATPPPASLLPQPKPAPHKHWWLRLPLWWLLLPFLLLALLWLLWFWRGYLLYLINPTPMISHACQPENVRPPDFAVVLDTSGSMNLNIDVSPADDLWFHSTGIRLPEDDPRRARMLSEPTRLAVAKQAFGGMLDNLHPAIDTRLITFDGCQNQIDQGLFGKSQRAQLKRSVQQLGANDGTPLASSLELAASQVDGRWRDALIVMFVDGEDGCGRNACAVSSSIARQQPRLRVNVVNISDSELSNCIAENTGGRVYTARNEAEVASMLREASEEVSTNAKCQ</sequence>
<dbReference type="AlphaFoldDB" id="A0A482U166"/>
<keyword evidence="1" id="KW-0472">Membrane</keyword>
<keyword evidence="1" id="KW-1133">Transmembrane helix</keyword>
<evidence type="ECO:0000256" key="1">
    <source>
        <dbReference type="SAM" id="Phobius"/>
    </source>
</evidence>
<name>A0A482U166_9PSED</name>
<dbReference type="PANTHER" id="PTHR10579">
    <property type="entry name" value="CALCIUM-ACTIVATED CHLORIDE CHANNEL REGULATOR"/>
    <property type="match status" value="1"/>
</dbReference>
<evidence type="ECO:0000313" key="4">
    <source>
        <dbReference type="Proteomes" id="UP000282800"/>
    </source>
</evidence>
<gene>
    <name evidence="3" type="ORF">EJA06_019305</name>
</gene>
<keyword evidence="1" id="KW-0812">Transmembrane</keyword>
<comment type="caution">
    <text evidence="3">The sequence shown here is derived from an EMBL/GenBank/DDBJ whole genome shotgun (WGS) entry which is preliminary data.</text>
</comment>
<dbReference type="Gene3D" id="3.40.50.410">
    <property type="entry name" value="von Willebrand factor, type A domain"/>
    <property type="match status" value="1"/>
</dbReference>
<dbReference type="SMART" id="SM00327">
    <property type="entry name" value="VWA"/>
    <property type="match status" value="1"/>
</dbReference>
<organism evidence="3 4">
    <name type="scientific">Pseudomonas songnenensis</name>
    <dbReference type="NCBI Taxonomy" id="1176259"/>
    <lineage>
        <taxon>Bacteria</taxon>
        <taxon>Pseudomonadati</taxon>
        <taxon>Pseudomonadota</taxon>
        <taxon>Gammaproteobacteria</taxon>
        <taxon>Pseudomonadales</taxon>
        <taxon>Pseudomonadaceae</taxon>
        <taxon>Pseudomonas</taxon>
    </lineage>
</organism>
<dbReference type="Proteomes" id="UP000282800">
    <property type="component" value="Unassembled WGS sequence"/>
</dbReference>
<feature type="transmembrane region" description="Helical" evidence="1">
    <location>
        <begin position="162"/>
        <end position="181"/>
    </location>
</feature>
<protein>
    <submittedName>
        <fullName evidence="3">VWA domain-containing protein</fullName>
    </submittedName>
</protein>
<dbReference type="InterPro" id="IPR036465">
    <property type="entry name" value="vWFA_dom_sf"/>
</dbReference>
<dbReference type="OrthoDB" id="5755451at2"/>
<evidence type="ECO:0000259" key="2">
    <source>
        <dbReference type="SMART" id="SM00327"/>
    </source>
</evidence>
<dbReference type="InterPro" id="IPR051266">
    <property type="entry name" value="CLCR"/>
</dbReference>
<proteinExistence type="predicted"/>
<dbReference type="SUPFAM" id="SSF53300">
    <property type="entry name" value="vWA-like"/>
    <property type="match status" value="1"/>
</dbReference>
<dbReference type="EMBL" id="RWYU02000008">
    <property type="protein sequence ID" value="RYJ60849.1"/>
    <property type="molecule type" value="Genomic_DNA"/>
</dbReference>
<reference evidence="3 4" key="1">
    <citation type="submission" date="2019-01" db="EMBL/GenBank/DDBJ databases">
        <title>High-quality draft genome of. Pseudomonas songnenensis str. L103, a full-fledged denitrifier isolated from 100 meters deep aquifer in a heavily nitrogen fertilized agricultural area.</title>
        <authorList>
            <person name="Liu M."/>
            <person name="Liu B."/>
        </authorList>
    </citation>
    <scope>NUCLEOTIDE SEQUENCE [LARGE SCALE GENOMIC DNA]</scope>
    <source>
        <strain evidence="3 4">L103</strain>
    </source>
</reference>
<dbReference type="InterPro" id="IPR002035">
    <property type="entry name" value="VWF_A"/>
</dbReference>
<dbReference type="RefSeq" id="WP_126190403.1">
    <property type="nucleotide sequence ID" value="NZ_RWYU02000008.1"/>
</dbReference>
<accession>A0A482U166</accession>
<feature type="domain" description="VWFA" evidence="2">
    <location>
        <begin position="206"/>
        <end position="403"/>
    </location>
</feature>